<dbReference type="InterPro" id="IPR037062">
    <property type="entry name" value="Malic_N_dom_sf"/>
</dbReference>
<comment type="cofactor">
    <cofactor evidence="1">
        <name>Mg(2+)</name>
        <dbReference type="ChEBI" id="CHEBI:18420"/>
    </cofactor>
</comment>
<keyword evidence="4" id="KW-1185">Reference proteome</keyword>
<evidence type="ECO:0000256" key="1">
    <source>
        <dbReference type="ARBA" id="ARBA00001946"/>
    </source>
</evidence>
<dbReference type="AlphaFoldDB" id="A0AAD5C1C1"/>
<comment type="caution">
    <text evidence="3">The sequence shown here is derived from an EMBL/GenBank/DDBJ whole genome shotgun (WGS) entry which is preliminary data.</text>
</comment>
<dbReference type="PANTHER" id="PTHR23406:SF92">
    <property type="entry name" value="MALIC ENZYME"/>
    <property type="match status" value="1"/>
</dbReference>
<dbReference type="Proteomes" id="UP001206925">
    <property type="component" value="Unassembled WGS sequence"/>
</dbReference>
<dbReference type="Pfam" id="PF00390">
    <property type="entry name" value="malic"/>
    <property type="match status" value="1"/>
</dbReference>
<evidence type="ECO:0000259" key="2">
    <source>
        <dbReference type="Pfam" id="PF00390"/>
    </source>
</evidence>
<protein>
    <recommendedName>
        <fullName evidence="2">Malic enzyme N-terminal domain-containing protein</fullName>
    </recommendedName>
</protein>
<reference evidence="3" key="1">
    <citation type="submission" date="2022-06" db="EMBL/GenBank/DDBJ databases">
        <title>Uncovering the hologenomic basis of an extraordinary plant invasion.</title>
        <authorList>
            <person name="Bieker V.C."/>
            <person name="Martin M.D."/>
            <person name="Gilbert T."/>
            <person name="Hodgins K."/>
            <person name="Battlay P."/>
            <person name="Petersen B."/>
            <person name="Wilson J."/>
        </authorList>
    </citation>
    <scope>NUCLEOTIDE SEQUENCE</scope>
    <source>
        <strain evidence="3">AA19_3_7</strain>
        <tissue evidence="3">Leaf</tissue>
    </source>
</reference>
<organism evidence="3 4">
    <name type="scientific">Ambrosia artemisiifolia</name>
    <name type="common">Common ragweed</name>
    <dbReference type="NCBI Taxonomy" id="4212"/>
    <lineage>
        <taxon>Eukaryota</taxon>
        <taxon>Viridiplantae</taxon>
        <taxon>Streptophyta</taxon>
        <taxon>Embryophyta</taxon>
        <taxon>Tracheophyta</taxon>
        <taxon>Spermatophyta</taxon>
        <taxon>Magnoliopsida</taxon>
        <taxon>eudicotyledons</taxon>
        <taxon>Gunneridae</taxon>
        <taxon>Pentapetalae</taxon>
        <taxon>asterids</taxon>
        <taxon>campanulids</taxon>
        <taxon>Asterales</taxon>
        <taxon>Asteraceae</taxon>
        <taxon>Asteroideae</taxon>
        <taxon>Heliantheae alliance</taxon>
        <taxon>Heliantheae</taxon>
        <taxon>Ambrosia</taxon>
    </lineage>
</organism>
<evidence type="ECO:0000313" key="4">
    <source>
        <dbReference type="Proteomes" id="UP001206925"/>
    </source>
</evidence>
<feature type="non-terminal residue" evidence="3">
    <location>
        <position position="1"/>
    </location>
</feature>
<gene>
    <name evidence="3" type="ORF">M8C21_020290</name>
</gene>
<dbReference type="InterPro" id="IPR012301">
    <property type="entry name" value="Malic_N_dom"/>
</dbReference>
<dbReference type="EMBL" id="JAMZMK010010057">
    <property type="protein sequence ID" value="KAI7733262.1"/>
    <property type="molecule type" value="Genomic_DNA"/>
</dbReference>
<sequence length="133" mass="14246">MGMIGTGGDAGSVMTSFDHAHLTLLFGRPLCCLALIVDRSVQGIGNSIGKVNIYVVAGGINPQRVLPIMLDVAINNEKLLEDHLLNEGVECISIVDELMEAPHTHWPKPIIQSTRPTIIEVVSQKIVVVGAGR</sequence>
<accession>A0AAD5C1C1</accession>
<name>A0AAD5C1C1_AMBAR</name>
<proteinExistence type="predicted"/>
<dbReference type="Gene3D" id="3.40.50.10380">
    <property type="entry name" value="Malic enzyme, N-terminal domain"/>
    <property type="match status" value="1"/>
</dbReference>
<evidence type="ECO:0000313" key="3">
    <source>
        <dbReference type="EMBL" id="KAI7733262.1"/>
    </source>
</evidence>
<feature type="domain" description="Malic enzyme N-terminal" evidence="2">
    <location>
        <begin position="41"/>
        <end position="111"/>
    </location>
</feature>
<dbReference type="GO" id="GO:0006108">
    <property type="term" value="P:malate metabolic process"/>
    <property type="evidence" value="ECO:0007669"/>
    <property type="project" value="TreeGrafter"/>
</dbReference>
<dbReference type="InterPro" id="IPR046346">
    <property type="entry name" value="Aminoacid_DH-like_N_sf"/>
</dbReference>
<dbReference type="SUPFAM" id="SSF53223">
    <property type="entry name" value="Aminoacid dehydrogenase-like, N-terminal domain"/>
    <property type="match status" value="1"/>
</dbReference>
<dbReference type="GO" id="GO:0005739">
    <property type="term" value="C:mitochondrion"/>
    <property type="evidence" value="ECO:0007669"/>
    <property type="project" value="TreeGrafter"/>
</dbReference>
<dbReference type="GO" id="GO:0004471">
    <property type="term" value="F:malate dehydrogenase (decarboxylating) (NAD+) activity"/>
    <property type="evidence" value="ECO:0007669"/>
    <property type="project" value="TreeGrafter"/>
</dbReference>
<dbReference type="PANTHER" id="PTHR23406">
    <property type="entry name" value="MALIC ENZYME-RELATED"/>
    <property type="match status" value="1"/>
</dbReference>
<dbReference type="InterPro" id="IPR001891">
    <property type="entry name" value="Malic_OxRdtase"/>
</dbReference>
<dbReference type="PRINTS" id="PR00072">
    <property type="entry name" value="MALOXRDTASE"/>
</dbReference>